<proteinExistence type="predicted"/>
<keyword evidence="1" id="KW-0732">Signal</keyword>
<sequence length="248" mass="26776">MSPKYVTIAVAAVAVATMLNVAPALADGPSPSGASDQDPEFRRIAPGETLSAQEMQRDLAILNQPAPAPQPITVDELPLNAKDKKAVENGLGAEVGFAADTTAAAAADVWCGNWLSNPGSVSYSSGPGPVSDTNYTSDYGLGTPSEVWWRVNEGKAAANSVWYGWSKMYPTHDASYTDGTPKKITTGWWDTSLSPHFCGWSSSRSRDFRWWVDGSYTAGIRKAEATYVRGHGWRDSEFGWEYGSRVAW</sequence>
<organism evidence="2 3">
    <name type="scientific">Spongiactinospora rosea</name>
    <dbReference type="NCBI Taxonomy" id="2248750"/>
    <lineage>
        <taxon>Bacteria</taxon>
        <taxon>Bacillati</taxon>
        <taxon>Actinomycetota</taxon>
        <taxon>Actinomycetes</taxon>
        <taxon>Streptosporangiales</taxon>
        <taxon>Streptosporangiaceae</taxon>
        <taxon>Spongiactinospora</taxon>
    </lineage>
</organism>
<evidence type="ECO:0000256" key="1">
    <source>
        <dbReference type="SAM" id="SignalP"/>
    </source>
</evidence>
<gene>
    <name evidence="2" type="ORF">DP939_23130</name>
</gene>
<dbReference type="RefSeq" id="WP_113982857.1">
    <property type="nucleotide sequence ID" value="NZ_QMEY01000010.1"/>
</dbReference>
<comment type="caution">
    <text evidence="2">The sequence shown here is derived from an EMBL/GenBank/DDBJ whole genome shotgun (WGS) entry which is preliminary data.</text>
</comment>
<feature type="chain" id="PRO_5016825533" evidence="1">
    <location>
        <begin position="27"/>
        <end position="248"/>
    </location>
</feature>
<dbReference type="OrthoDB" id="9898018at2"/>
<evidence type="ECO:0000313" key="2">
    <source>
        <dbReference type="EMBL" id="RBQ17761.1"/>
    </source>
</evidence>
<feature type="signal peptide" evidence="1">
    <location>
        <begin position="1"/>
        <end position="26"/>
    </location>
</feature>
<reference evidence="2 3" key="1">
    <citation type="submission" date="2018-06" db="EMBL/GenBank/DDBJ databases">
        <title>Sphaerisporangium craniellae sp. nov., isolated from a marine sponge in the South China Sea.</title>
        <authorList>
            <person name="Li L."/>
        </authorList>
    </citation>
    <scope>NUCLEOTIDE SEQUENCE [LARGE SCALE GENOMIC DNA]</scope>
    <source>
        <strain evidence="2 3">LHW63015</strain>
    </source>
</reference>
<dbReference type="Proteomes" id="UP000253303">
    <property type="component" value="Unassembled WGS sequence"/>
</dbReference>
<dbReference type="EMBL" id="QMEY01000010">
    <property type="protein sequence ID" value="RBQ17761.1"/>
    <property type="molecule type" value="Genomic_DNA"/>
</dbReference>
<accession>A0A366LV12</accession>
<dbReference type="AlphaFoldDB" id="A0A366LV12"/>
<evidence type="ECO:0000313" key="3">
    <source>
        <dbReference type="Proteomes" id="UP000253303"/>
    </source>
</evidence>
<protein>
    <submittedName>
        <fullName evidence="2">Uncharacterized protein</fullName>
    </submittedName>
</protein>
<name>A0A366LV12_9ACTN</name>
<keyword evidence="3" id="KW-1185">Reference proteome</keyword>